<dbReference type="Gene3D" id="1.20.1660.10">
    <property type="entry name" value="Hypothetical protein (EF3068)"/>
    <property type="match status" value="1"/>
</dbReference>
<proteinExistence type="predicted"/>
<dbReference type="SUPFAM" id="SSF48371">
    <property type="entry name" value="ARM repeat"/>
    <property type="match status" value="1"/>
</dbReference>
<organism evidence="1 2">
    <name type="scientific">Paenibacillus baimaensis</name>
    <dbReference type="NCBI Taxonomy" id="2982185"/>
    <lineage>
        <taxon>Bacteria</taxon>
        <taxon>Bacillati</taxon>
        <taxon>Bacillota</taxon>
        <taxon>Bacilli</taxon>
        <taxon>Bacillales</taxon>
        <taxon>Paenibacillaceae</taxon>
        <taxon>Paenibacillus</taxon>
    </lineage>
</organism>
<dbReference type="CDD" id="cd07064">
    <property type="entry name" value="AlkD_like_1"/>
    <property type="match status" value="1"/>
</dbReference>
<evidence type="ECO:0000313" key="1">
    <source>
        <dbReference type="EMBL" id="MCU6793649.1"/>
    </source>
</evidence>
<dbReference type="InterPro" id="IPR014825">
    <property type="entry name" value="DNA_alkylation"/>
</dbReference>
<dbReference type="RefSeq" id="WP_262684899.1">
    <property type="nucleotide sequence ID" value="NZ_JAOQIO010000065.1"/>
</dbReference>
<gene>
    <name evidence="1" type="ORF">OB236_16205</name>
</gene>
<reference evidence="1 2" key="1">
    <citation type="submission" date="2022-09" db="EMBL/GenBank/DDBJ databases">
        <authorList>
            <person name="Han X.L."/>
            <person name="Wang Q."/>
            <person name="Lu T."/>
        </authorList>
    </citation>
    <scope>NUCLEOTIDE SEQUENCE [LARGE SCALE GENOMIC DNA]</scope>
    <source>
        <strain evidence="1 2">WQ 127069</strain>
    </source>
</reference>
<accession>A0ABT2UG98</accession>
<dbReference type="PANTHER" id="PTHR34070:SF1">
    <property type="entry name" value="DNA ALKYLATION REPAIR PROTEIN"/>
    <property type="match status" value="1"/>
</dbReference>
<dbReference type="Gene3D" id="1.25.40.290">
    <property type="entry name" value="ARM repeat domains"/>
    <property type="match status" value="1"/>
</dbReference>
<name>A0ABT2UG98_9BACL</name>
<dbReference type="PANTHER" id="PTHR34070">
    <property type="entry name" value="ARMADILLO-TYPE FOLD"/>
    <property type="match status" value="1"/>
</dbReference>
<dbReference type="InterPro" id="IPR016024">
    <property type="entry name" value="ARM-type_fold"/>
</dbReference>
<dbReference type="EMBL" id="JAOQIO010000065">
    <property type="protein sequence ID" value="MCU6793649.1"/>
    <property type="molecule type" value="Genomic_DNA"/>
</dbReference>
<keyword evidence="2" id="KW-1185">Reference proteome</keyword>
<sequence length="235" mass="27594">MHSACVVEIVKRFKEQADADAAMPMIKYMRNQFAFLGLPNPVRTSITKPWLKEFERLTEEQLIQAVEELWDLPEREYQYAALSLLEKYKKSSGTGHVDLLEKIIINKSWWDTVDTIASHLVGAFFLRYPELISAYTERWIRSDNMWLQRTALLFQLTYKQQTDQERLFSYILLCKDSDQFFIRKAIGWSLRELSKSDPQAVISFMQQYTLSPLSHREALKVINRKQQSVSSQSIV</sequence>
<evidence type="ECO:0000313" key="2">
    <source>
        <dbReference type="Proteomes" id="UP001652445"/>
    </source>
</evidence>
<protein>
    <submittedName>
        <fullName evidence="1">DNA alkylation repair protein</fullName>
    </submittedName>
</protein>
<dbReference type="Pfam" id="PF08713">
    <property type="entry name" value="DNA_alkylation"/>
    <property type="match status" value="1"/>
</dbReference>
<comment type="caution">
    <text evidence="1">The sequence shown here is derived from an EMBL/GenBank/DDBJ whole genome shotgun (WGS) entry which is preliminary data.</text>
</comment>
<dbReference type="Proteomes" id="UP001652445">
    <property type="component" value="Unassembled WGS sequence"/>
</dbReference>